<dbReference type="AlphaFoldDB" id="A0A1G8QQJ3"/>
<evidence type="ECO:0000313" key="3">
    <source>
        <dbReference type="Proteomes" id="UP000199340"/>
    </source>
</evidence>
<dbReference type="SUPFAM" id="SSF48264">
    <property type="entry name" value="Cytochrome P450"/>
    <property type="match status" value="1"/>
</dbReference>
<proteinExistence type="inferred from homology"/>
<evidence type="ECO:0000256" key="1">
    <source>
        <dbReference type="ARBA" id="ARBA00010617"/>
    </source>
</evidence>
<dbReference type="Gene3D" id="1.10.630.10">
    <property type="entry name" value="Cytochrome P450"/>
    <property type="match status" value="1"/>
</dbReference>
<dbReference type="GO" id="GO:0016705">
    <property type="term" value="F:oxidoreductase activity, acting on paired donors, with incorporation or reduction of molecular oxygen"/>
    <property type="evidence" value="ECO:0007669"/>
    <property type="project" value="InterPro"/>
</dbReference>
<dbReference type="GO" id="GO:0020037">
    <property type="term" value="F:heme binding"/>
    <property type="evidence" value="ECO:0007669"/>
    <property type="project" value="InterPro"/>
</dbReference>
<sequence>MAITTDTRLAPLDEQITIRQLTDDPYPIYARLRREAPVLRVKSVGRTLLTKAEDTKYVKDNPGLFSSDDPNTPMKRAFRAHTLMRKDGEEHARERGAMAPAFTGRNIKQCWEPIYTKVAEEYVARLPRGETVDLFTALAGPFAARCLTHLLGIPEASDEDMQRWSQILIDGAGNFGWTDALFAECDKANDEMDALFIAAAERHRAEPNQSALSVMVNAEDPIPQSQIHSNIKIAIGGGINEPRDALLTIVYGLLSNPDQFEAAKRDGLWMEAFEEGVRWVAPIQVSSRLVTEDTEIRGFHIPKGDTVMTIQASACHDEDLYEDGHLYNIFRPKQPHQAFGNGPHFCQGTHVARRMLANIMLPMLFDRFPDMALADADAVRFTGFGFRGPRSLPVVLN</sequence>
<name>A0A1G8QQJ3_9RHOB</name>
<comment type="similarity">
    <text evidence="1">Belongs to the cytochrome P450 family.</text>
</comment>
<dbReference type="GO" id="GO:0005506">
    <property type="term" value="F:iron ion binding"/>
    <property type="evidence" value="ECO:0007669"/>
    <property type="project" value="InterPro"/>
</dbReference>
<protein>
    <recommendedName>
        <fullName evidence="4">Cytochrome P450</fullName>
    </recommendedName>
</protein>
<dbReference type="PANTHER" id="PTHR46696">
    <property type="entry name" value="P450, PUTATIVE (EUROFUNG)-RELATED"/>
    <property type="match status" value="1"/>
</dbReference>
<dbReference type="Proteomes" id="UP000199340">
    <property type="component" value="Unassembled WGS sequence"/>
</dbReference>
<evidence type="ECO:0008006" key="4">
    <source>
        <dbReference type="Google" id="ProtNLM"/>
    </source>
</evidence>
<gene>
    <name evidence="2" type="ORF">SAMN05421850_10850</name>
</gene>
<dbReference type="InterPro" id="IPR036396">
    <property type="entry name" value="Cyt_P450_sf"/>
</dbReference>
<dbReference type="GO" id="GO:0004497">
    <property type="term" value="F:monooxygenase activity"/>
    <property type="evidence" value="ECO:0007669"/>
    <property type="project" value="InterPro"/>
</dbReference>
<dbReference type="EMBL" id="FNEB01000008">
    <property type="protein sequence ID" value="SDJ06936.1"/>
    <property type="molecule type" value="Genomic_DNA"/>
</dbReference>
<dbReference type="InterPro" id="IPR002397">
    <property type="entry name" value="Cyt_P450_B"/>
</dbReference>
<accession>A0A1G8QQJ3</accession>
<organism evidence="2 3">
    <name type="scientific">Lutimaribacter saemankumensis</name>
    <dbReference type="NCBI Taxonomy" id="490829"/>
    <lineage>
        <taxon>Bacteria</taxon>
        <taxon>Pseudomonadati</taxon>
        <taxon>Pseudomonadota</taxon>
        <taxon>Alphaproteobacteria</taxon>
        <taxon>Rhodobacterales</taxon>
        <taxon>Roseobacteraceae</taxon>
        <taxon>Lutimaribacter</taxon>
    </lineage>
</organism>
<dbReference type="STRING" id="490829.SAMN05421850_10850"/>
<dbReference type="RefSeq" id="WP_245723401.1">
    <property type="nucleotide sequence ID" value="NZ_FNEB01000008.1"/>
</dbReference>
<dbReference type="PANTHER" id="PTHR46696:SF1">
    <property type="entry name" value="CYTOCHROME P450 YJIB-RELATED"/>
    <property type="match status" value="1"/>
</dbReference>
<evidence type="ECO:0000313" key="2">
    <source>
        <dbReference type="EMBL" id="SDJ06936.1"/>
    </source>
</evidence>
<dbReference type="PRINTS" id="PR00359">
    <property type="entry name" value="BP450"/>
</dbReference>
<keyword evidence="3" id="KW-1185">Reference proteome</keyword>
<dbReference type="Pfam" id="PF00067">
    <property type="entry name" value="p450"/>
    <property type="match status" value="1"/>
</dbReference>
<reference evidence="2 3" key="1">
    <citation type="submission" date="2016-10" db="EMBL/GenBank/DDBJ databases">
        <authorList>
            <person name="de Groot N.N."/>
        </authorList>
    </citation>
    <scope>NUCLEOTIDE SEQUENCE [LARGE SCALE GENOMIC DNA]</scope>
    <source>
        <strain evidence="2 3">DSM 28010</strain>
    </source>
</reference>
<dbReference type="InterPro" id="IPR001128">
    <property type="entry name" value="Cyt_P450"/>
</dbReference>